<evidence type="ECO:0000313" key="8">
    <source>
        <dbReference type="EMBL" id="SEC08672.1"/>
    </source>
</evidence>
<dbReference type="PANTHER" id="PTHR23502:SF132">
    <property type="entry name" value="POLYAMINE TRANSPORTER 2-RELATED"/>
    <property type="match status" value="1"/>
</dbReference>
<feature type="domain" description="Major facilitator superfamily (MFS) profile" evidence="7">
    <location>
        <begin position="20"/>
        <end position="105"/>
    </location>
</feature>
<comment type="subcellular location">
    <subcellularLocation>
        <location evidence="1">Cell membrane</location>
        <topology evidence="1">Multi-pass membrane protein</topology>
    </subcellularLocation>
</comment>
<evidence type="ECO:0000256" key="5">
    <source>
        <dbReference type="ARBA" id="ARBA00023136"/>
    </source>
</evidence>
<dbReference type="RefSeq" id="WP_091185020.1">
    <property type="nucleotide sequence ID" value="NZ_FNRY01000001.1"/>
</dbReference>
<sequence>MSANYGGPASPAPAGGHKGLIVLLGVMSAIGPMTMDMYLPALPQMVLDLDASEAAIQTTLTGSLIGMALGQLVLGPLSDAVGRRIPLLVGLIVHVVSSVLHRRSH</sequence>
<dbReference type="Gene3D" id="1.20.1720.10">
    <property type="entry name" value="Multidrug resistance protein D"/>
    <property type="match status" value="1"/>
</dbReference>
<dbReference type="SUPFAM" id="SSF103473">
    <property type="entry name" value="MFS general substrate transporter"/>
    <property type="match status" value="1"/>
</dbReference>
<proteinExistence type="predicted"/>
<dbReference type="PANTHER" id="PTHR23502">
    <property type="entry name" value="MAJOR FACILITATOR SUPERFAMILY"/>
    <property type="match status" value="1"/>
</dbReference>
<organism evidence="8 9">
    <name type="scientific">Paramicrobacterium humi</name>
    <dbReference type="NCBI Taxonomy" id="640635"/>
    <lineage>
        <taxon>Bacteria</taxon>
        <taxon>Bacillati</taxon>
        <taxon>Actinomycetota</taxon>
        <taxon>Actinomycetes</taxon>
        <taxon>Micrococcales</taxon>
        <taxon>Microbacteriaceae</taxon>
        <taxon>Paramicrobacterium</taxon>
    </lineage>
</organism>
<keyword evidence="9" id="KW-1185">Reference proteome</keyword>
<evidence type="ECO:0000256" key="6">
    <source>
        <dbReference type="SAM" id="Phobius"/>
    </source>
</evidence>
<feature type="transmembrane region" description="Helical" evidence="6">
    <location>
        <begin position="20"/>
        <end position="42"/>
    </location>
</feature>
<dbReference type="OrthoDB" id="9814303at2"/>
<dbReference type="GO" id="GO:0140115">
    <property type="term" value="P:export across plasma membrane"/>
    <property type="evidence" value="ECO:0007669"/>
    <property type="project" value="UniProtKB-ARBA"/>
</dbReference>
<evidence type="ECO:0000256" key="4">
    <source>
        <dbReference type="ARBA" id="ARBA00022989"/>
    </source>
</evidence>
<keyword evidence="5 6" id="KW-0472">Membrane</keyword>
<keyword evidence="4 6" id="KW-1133">Transmembrane helix</keyword>
<gene>
    <name evidence="8" type="ORF">SAMN04489806_2556</name>
</gene>
<dbReference type="Pfam" id="PF07690">
    <property type="entry name" value="MFS_1"/>
    <property type="match status" value="1"/>
</dbReference>
<dbReference type="InterPro" id="IPR005829">
    <property type="entry name" value="Sugar_transporter_CS"/>
</dbReference>
<dbReference type="AlphaFoldDB" id="A0A1H4PN98"/>
<dbReference type="PROSITE" id="PS50850">
    <property type="entry name" value="MFS"/>
    <property type="match status" value="1"/>
</dbReference>
<evidence type="ECO:0000313" key="9">
    <source>
        <dbReference type="Proteomes" id="UP000199183"/>
    </source>
</evidence>
<dbReference type="Proteomes" id="UP000199183">
    <property type="component" value="Unassembled WGS sequence"/>
</dbReference>
<dbReference type="InterPro" id="IPR036259">
    <property type="entry name" value="MFS_trans_sf"/>
</dbReference>
<keyword evidence="2" id="KW-0813">Transport</keyword>
<dbReference type="GO" id="GO:0022857">
    <property type="term" value="F:transmembrane transporter activity"/>
    <property type="evidence" value="ECO:0007669"/>
    <property type="project" value="InterPro"/>
</dbReference>
<dbReference type="STRING" id="640635.SAMN04489806_2556"/>
<dbReference type="GO" id="GO:0042908">
    <property type="term" value="P:xenobiotic transport"/>
    <property type="evidence" value="ECO:0007669"/>
    <property type="project" value="UniProtKB-ARBA"/>
</dbReference>
<dbReference type="GO" id="GO:0005886">
    <property type="term" value="C:plasma membrane"/>
    <property type="evidence" value="ECO:0007669"/>
    <property type="project" value="UniProtKB-SubCell"/>
</dbReference>
<evidence type="ECO:0000256" key="1">
    <source>
        <dbReference type="ARBA" id="ARBA00004651"/>
    </source>
</evidence>
<dbReference type="EMBL" id="FNRY01000001">
    <property type="protein sequence ID" value="SEC08672.1"/>
    <property type="molecule type" value="Genomic_DNA"/>
</dbReference>
<accession>A0A1H4PN98</accession>
<reference evidence="8 9" key="1">
    <citation type="submission" date="2016-10" db="EMBL/GenBank/DDBJ databases">
        <authorList>
            <person name="de Groot N.N."/>
        </authorList>
    </citation>
    <scope>NUCLEOTIDE SEQUENCE [LARGE SCALE GENOMIC DNA]</scope>
    <source>
        <strain evidence="8 9">DSM 21799</strain>
    </source>
</reference>
<evidence type="ECO:0000256" key="2">
    <source>
        <dbReference type="ARBA" id="ARBA00022448"/>
    </source>
</evidence>
<name>A0A1H4PN98_9MICO</name>
<keyword evidence="3 6" id="KW-0812">Transmembrane</keyword>
<protein>
    <submittedName>
        <fullName evidence="8">Major Facilitator Superfamily protein</fullName>
    </submittedName>
</protein>
<dbReference type="PROSITE" id="PS00216">
    <property type="entry name" value="SUGAR_TRANSPORT_1"/>
    <property type="match status" value="1"/>
</dbReference>
<dbReference type="InterPro" id="IPR011701">
    <property type="entry name" value="MFS"/>
</dbReference>
<evidence type="ECO:0000256" key="3">
    <source>
        <dbReference type="ARBA" id="ARBA00022692"/>
    </source>
</evidence>
<dbReference type="InterPro" id="IPR020846">
    <property type="entry name" value="MFS_dom"/>
</dbReference>
<evidence type="ECO:0000259" key="7">
    <source>
        <dbReference type="PROSITE" id="PS50850"/>
    </source>
</evidence>